<protein>
    <submittedName>
        <fullName evidence="1">Uncharacterized protein</fullName>
    </submittedName>
</protein>
<comment type="caution">
    <text evidence="1">The sequence shown here is derived from an EMBL/GenBank/DDBJ whole genome shotgun (WGS) entry which is preliminary data.</text>
</comment>
<gene>
    <name evidence="1" type="ORF">B0T25DRAFT_545796</name>
</gene>
<dbReference type="Proteomes" id="UP001275084">
    <property type="component" value="Unassembled WGS sequence"/>
</dbReference>
<name>A0AAJ0HJR3_9PEZI</name>
<evidence type="ECO:0000313" key="2">
    <source>
        <dbReference type="Proteomes" id="UP001275084"/>
    </source>
</evidence>
<dbReference type="AlphaFoldDB" id="A0AAJ0HJR3"/>
<reference evidence="1" key="2">
    <citation type="submission" date="2023-06" db="EMBL/GenBank/DDBJ databases">
        <authorList>
            <consortium name="Lawrence Berkeley National Laboratory"/>
            <person name="Haridas S."/>
            <person name="Hensen N."/>
            <person name="Bonometti L."/>
            <person name="Westerberg I."/>
            <person name="Brannstrom I.O."/>
            <person name="Guillou S."/>
            <person name="Cros-Aarteil S."/>
            <person name="Calhoun S."/>
            <person name="Kuo A."/>
            <person name="Mondo S."/>
            <person name="Pangilinan J."/>
            <person name="Riley R."/>
            <person name="Labutti K."/>
            <person name="Andreopoulos B."/>
            <person name="Lipzen A."/>
            <person name="Chen C."/>
            <person name="Yanf M."/>
            <person name="Daum C."/>
            <person name="Ng V."/>
            <person name="Clum A."/>
            <person name="Steindorff A."/>
            <person name="Ohm R."/>
            <person name="Martin F."/>
            <person name="Silar P."/>
            <person name="Natvig D."/>
            <person name="Lalanne C."/>
            <person name="Gautier V."/>
            <person name="Ament-Velasquez S.L."/>
            <person name="Kruys A."/>
            <person name="Hutchinson M.I."/>
            <person name="Powell A.J."/>
            <person name="Barry K."/>
            <person name="Miller A.N."/>
            <person name="Grigoriev I.V."/>
            <person name="Debuchy R."/>
            <person name="Gladieux P."/>
            <person name="Thoren M.H."/>
            <person name="Johannesson H."/>
        </authorList>
    </citation>
    <scope>NUCLEOTIDE SEQUENCE</scope>
    <source>
        <strain evidence="1">CBS 955.72</strain>
    </source>
</reference>
<keyword evidence="2" id="KW-1185">Reference proteome</keyword>
<evidence type="ECO:0000313" key="1">
    <source>
        <dbReference type="EMBL" id="KAK3353998.1"/>
    </source>
</evidence>
<proteinExistence type="predicted"/>
<sequence>MGLQALKHSVDLISPNRPYLFFAHIAHGKAVQPNPGSCFATRKPHILFHVSAINRSEPEKMGEAVEWADGLVNGGGYSPCLCGVYG</sequence>
<organism evidence="1 2">
    <name type="scientific">Lasiosphaeria hispida</name>
    <dbReference type="NCBI Taxonomy" id="260671"/>
    <lineage>
        <taxon>Eukaryota</taxon>
        <taxon>Fungi</taxon>
        <taxon>Dikarya</taxon>
        <taxon>Ascomycota</taxon>
        <taxon>Pezizomycotina</taxon>
        <taxon>Sordariomycetes</taxon>
        <taxon>Sordariomycetidae</taxon>
        <taxon>Sordariales</taxon>
        <taxon>Lasiosphaeriaceae</taxon>
        <taxon>Lasiosphaeria</taxon>
    </lineage>
</organism>
<reference evidence="1" key="1">
    <citation type="journal article" date="2023" name="Mol. Phylogenet. Evol.">
        <title>Genome-scale phylogeny and comparative genomics of the fungal order Sordariales.</title>
        <authorList>
            <person name="Hensen N."/>
            <person name="Bonometti L."/>
            <person name="Westerberg I."/>
            <person name="Brannstrom I.O."/>
            <person name="Guillou S."/>
            <person name="Cros-Aarteil S."/>
            <person name="Calhoun S."/>
            <person name="Haridas S."/>
            <person name="Kuo A."/>
            <person name="Mondo S."/>
            <person name="Pangilinan J."/>
            <person name="Riley R."/>
            <person name="LaButti K."/>
            <person name="Andreopoulos B."/>
            <person name="Lipzen A."/>
            <person name="Chen C."/>
            <person name="Yan M."/>
            <person name="Daum C."/>
            <person name="Ng V."/>
            <person name="Clum A."/>
            <person name="Steindorff A."/>
            <person name="Ohm R.A."/>
            <person name="Martin F."/>
            <person name="Silar P."/>
            <person name="Natvig D.O."/>
            <person name="Lalanne C."/>
            <person name="Gautier V."/>
            <person name="Ament-Velasquez S.L."/>
            <person name="Kruys A."/>
            <person name="Hutchinson M.I."/>
            <person name="Powell A.J."/>
            <person name="Barry K."/>
            <person name="Miller A.N."/>
            <person name="Grigoriev I.V."/>
            <person name="Debuchy R."/>
            <person name="Gladieux P."/>
            <person name="Hiltunen Thoren M."/>
            <person name="Johannesson H."/>
        </authorList>
    </citation>
    <scope>NUCLEOTIDE SEQUENCE</scope>
    <source>
        <strain evidence="1">CBS 955.72</strain>
    </source>
</reference>
<accession>A0AAJ0HJR3</accession>
<dbReference type="EMBL" id="JAUIQD010000004">
    <property type="protein sequence ID" value="KAK3353998.1"/>
    <property type="molecule type" value="Genomic_DNA"/>
</dbReference>